<reference evidence="2 3" key="1">
    <citation type="submission" date="2021-10" db="EMBL/GenBank/DDBJ databases">
        <title>Anaerobic single-cell dispensing facilitates the cultivation of human gut bacteria.</title>
        <authorList>
            <person name="Afrizal A."/>
        </authorList>
    </citation>
    <scope>NUCLEOTIDE SEQUENCE [LARGE SCALE GENOMIC DNA]</scope>
    <source>
        <strain evidence="2 3">CLA-AA-H224</strain>
    </source>
</reference>
<organism evidence="2 3">
    <name type="scientific">Anthropogastromicrobium aceti</name>
    <dbReference type="NCBI Taxonomy" id="2981768"/>
    <lineage>
        <taxon>Bacteria</taxon>
        <taxon>Bacillati</taxon>
        <taxon>Bacillota</taxon>
        <taxon>Clostridia</taxon>
        <taxon>Lachnospirales</taxon>
        <taxon>Lachnospiraceae</taxon>
        <taxon>Anthropogastromicrobium</taxon>
    </lineage>
</organism>
<sequence>MTLKLRHDSSGYLTCEHVSVFYLLMLNSGIMGAYTYVVRGGVFCNAQTANFLMLGISLGEGNFKHALFYFIPISAYVLGAIASEILPTPIKHYGLFRWDTWLVGFEALILFIIGFIPTTVPDPVVQVAVNFIASMQYNTFRQAEGIPMATTFCTNHIRQVGIGVAKLVRKHDQKGFHRGMEHLGMIVCFCVGAFLLSVFCKFMNEKSIWIALVPLLILFYRLAHADLTWEHDLLNKKPAGH</sequence>
<dbReference type="Proteomes" id="UP001198200">
    <property type="component" value="Unassembled WGS sequence"/>
</dbReference>
<proteinExistence type="predicted"/>
<dbReference type="InterPro" id="IPR010699">
    <property type="entry name" value="DUF1275"/>
</dbReference>
<evidence type="ECO:0000313" key="3">
    <source>
        <dbReference type="Proteomes" id="UP001198200"/>
    </source>
</evidence>
<dbReference type="AlphaFoldDB" id="A0AAE3E2G0"/>
<dbReference type="RefSeq" id="WP_227101200.1">
    <property type="nucleotide sequence ID" value="NZ_JAJEQN010000001.1"/>
</dbReference>
<keyword evidence="3" id="KW-1185">Reference proteome</keyword>
<dbReference type="Pfam" id="PF06912">
    <property type="entry name" value="DUF1275"/>
    <property type="match status" value="1"/>
</dbReference>
<feature type="transmembrane region" description="Helical" evidence="1">
    <location>
        <begin position="207"/>
        <end position="223"/>
    </location>
</feature>
<dbReference type="EMBL" id="JAJEQN010000001">
    <property type="protein sequence ID" value="MCC2220142.1"/>
    <property type="molecule type" value="Genomic_DNA"/>
</dbReference>
<protein>
    <submittedName>
        <fullName evidence="2">DUF1275 domain-containing protein</fullName>
    </submittedName>
</protein>
<feature type="transmembrane region" description="Helical" evidence="1">
    <location>
        <begin position="66"/>
        <end position="86"/>
    </location>
</feature>
<keyword evidence="1" id="KW-0472">Membrane</keyword>
<keyword evidence="1" id="KW-0812">Transmembrane</keyword>
<accession>A0AAE3E2G0</accession>
<gene>
    <name evidence="2" type="ORF">LKD48_00565</name>
</gene>
<feature type="transmembrane region" description="Helical" evidence="1">
    <location>
        <begin position="98"/>
        <end position="116"/>
    </location>
</feature>
<evidence type="ECO:0000313" key="2">
    <source>
        <dbReference type="EMBL" id="MCC2220142.1"/>
    </source>
</evidence>
<evidence type="ECO:0000256" key="1">
    <source>
        <dbReference type="SAM" id="Phobius"/>
    </source>
</evidence>
<name>A0AAE3E2G0_9FIRM</name>
<dbReference type="PANTHER" id="PTHR37314">
    <property type="entry name" value="SLR0142 PROTEIN"/>
    <property type="match status" value="1"/>
</dbReference>
<dbReference type="PANTHER" id="PTHR37314:SF4">
    <property type="entry name" value="UPF0700 TRANSMEMBRANE PROTEIN YOAK"/>
    <property type="match status" value="1"/>
</dbReference>
<feature type="transmembrane region" description="Helical" evidence="1">
    <location>
        <begin position="20"/>
        <end position="37"/>
    </location>
</feature>
<feature type="transmembrane region" description="Helical" evidence="1">
    <location>
        <begin position="182"/>
        <end position="200"/>
    </location>
</feature>
<keyword evidence="1" id="KW-1133">Transmembrane helix</keyword>
<comment type="caution">
    <text evidence="2">The sequence shown here is derived from an EMBL/GenBank/DDBJ whole genome shotgun (WGS) entry which is preliminary data.</text>
</comment>